<evidence type="ECO:0000313" key="3">
    <source>
        <dbReference type="Proteomes" id="UP000002164"/>
    </source>
</evidence>
<dbReference type="Pfam" id="PF17099">
    <property type="entry name" value="TrpP"/>
    <property type="match status" value="1"/>
</dbReference>
<keyword evidence="1" id="KW-0812">Transmembrane</keyword>
<feature type="transmembrane region" description="Helical" evidence="1">
    <location>
        <begin position="31"/>
        <end position="54"/>
    </location>
</feature>
<sequence length="71" mass="7394">MGEGTILSGTVFLAAALCVFNANVGATFTMLFIGVVLPAVAFNVVAFAIIYPIVAKLVKRSKFVTAISQIS</sequence>
<gene>
    <name evidence="2" type="ordered locus">Bsph_0401</name>
</gene>
<name>B1HVK9_LYSSC</name>
<dbReference type="EMBL" id="CP000817">
    <property type="protein sequence ID" value="ACA38028.1"/>
    <property type="molecule type" value="Genomic_DNA"/>
</dbReference>
<dbReference type="KEGG" id="lsp:Bsph_0401"/>
<protein>
    <submittedName>
        <fullName evidence="2">Uncharacterized protein</fullName>
    </submittedName>
</protein>
<accession>B1HVK9</accession>
<evidence type="ECO:0000313" key="2">
    <source>
        <dbReference type="EMBL" id="ACA38028.1"/>
    </source>
</evidence>
<organism evidence="2 3">
    <name type="scientific">Lysinibacillus sphaericus (strain C3-41)</name>
    <dbReference type="NCBI Taxonomy" id="444177"/>
    <lineage>
        <taxon>Bacteria</taxon>
        <taxon>Bacillati</taxon>
        <taxon>Bacillota</taxon>
        <taxon>Bacilli</taxon>
        <taxon>Bacillales</taxon>
        <taxon>Bacillaceae</taxon>
        <taxon>Lysinibacillus</taxon>
    </lineage>
</organism>
<dbReference type="AlphaFoldDB" id="B1HVK9"/>
<dbReference type="HOGENOM" id="CLU_2735205_0_0_9"/>
<proteinExistence type="predicted"/>
<keyword evidence="1" id="KW-0472">Membrane</keyword>
<evidence type="ECO:0000256" key="1">
    <source>
        <dbReference type="SAM" id="Phobius"/>
    </source>
</evidence>
<dbReference type="EnsemblBacteria" id="ACA38028">
    <property type="protein sequence ID" value="ACA38028"/>
    <property type="gene ID" value="Bsph_0401"/>
</dbReference>
<keyword evidence="1" id="KW-1133">Transmembrane helix</keyword>
<dbReference type="InterPro" id="IPR031360">
    <property type="entry name" value="TrpP"/>
</dbReference>
<reference evidence="2 3" key="1">
    <citation type="journal article" date="2008" name="J. Bacteriol.">
        <title>Complete genome sequence of the mosquitocidal bacterium Bacillus sphaericus C3-41 and comparison with those of closely related Bacillus species.</title>
        <authorList>
            <person name="Hu X."/>
            <person name="Fan W."/>
            <person name="Han B."/>
            <person name="Liu H."/>
            <person name="Zheng D."/>
            <person name="Li Q."/>
            <person name="Dong W."/>
            <person name="Yan J."/>
            <person name="Gao M."/>
            <person name="Berry C."/>
            <person name="Yuan Z."/>
        </authorList>
    </citation>
    <scope>NUCLEOTIDE SEQUENCE [LARGE SCALE GENOMIC DNA]</scope>
    <source>
        <strain evidence="2 3">C3-41</strain>
    </source>
</reference>
<dbReference type="Proteomes" id="UP000002164">
    <property type="component" value="Chromosome"/>
</dbReference>